<comment type="catalytic activity">
    <reaction evidence="1">
        <text>Hydrolysis of DNA containing ring-opened 7-methylguanine residues, releasing 2,6-diamino-4-hydroxy-5-(N-methyl)formamidopyrimidine.</text>
        <dbReference type="EC" id="3.2.2.23"/>
    </reaction>
</comment>
<evidence type="ECO:0000259" key="17">
    <source>
        <dbReference type="PROSITE" id="PS51068"/>
    </source>
</evidence>
<feature type="domain" description="Formamidopyrimidine-DNA glycosylase catalytic" evidence="17">
    <location>
        <begin position="2"/>
        <end position="119"/>
    </location>
</feature>
<name>A0A6J6EWR7_9ZZZZ</name>
<keyword evidence="8" id="KW-0378">Hydrolase</keyword>
<dbReference type="InterPro" id="IPR010663">
    <property type="entry name" value="Znf_FPG/IleRS"/>
</dbReference>
<keyword evidence="10" id="KW-0238">DNA-binding</keyword>
<dbReference type="InterPro" id="IPR010979">
    <property type="entry name" value="Ribosomal_uS13-like_H2TH"/>
</dbReference>
<evidence type="ECO:0000256" key="12">
    <source>
        <dbReference type="ARBA" id="ARBA00023239"/>
    </source>
</evidence>
<dbReference type="PROSITE" id="PS01242">
    <property type="entry name" value="ZF_FPG_1"/>
    <property type="match status" value="1"/>
</dbReference>
<reference evidence="18" key="1">
    <citation type="submission" date="2020-05" db="EMBL/GenBank/DDBJ databases">
        <authorList>
            <person name="Chiriac C."/>
            <person name="Salcher M."/>
            <person name="Ghai R."/>
            <person name="Kavagutti S V."/>
        </authorList>
    </citation>
    <scope>NUCLEOTIDE SEQUENCE</scope>
</reference>
<evidence type="ECO:0000256" key="3">
    <source>
        <dbReference type="ARBA" id="ARBA00009409"/>
    </source>
</evidence>
<dbReference type="AlphaFoldDB" id="A0A6J6EWR7"/>
<comment type="cofactor">
    <cofactor evidence="2">
        <name>Zn(2+)</name>
        <dbReference type="ChEBI" id="CHEBI:29105"/>
    </cofactor>
</comment>
<dbReference type="NCBIfam" id="NF002211">
    <property type="entry name" value="PRK01103.1"/>
    <property type="match status" value="1"/>
</dbReference>
<evidence type="ECO:0000256" key="10">
    <source>
        <dbReference type="ARBA" id="ARBA00023125"/>
    </source>
</evidence>
<dbReference type="SUPFAM" id="SSF81624">
    <property type="entry name" value="N-terminal domain of MutM-like DNA repair proteins"/>
    <property type="match status" value="1"/>
</dbReference>
<comment type="catalytic activity">
    <reaction evidence="15">
        <text>2'-deoxyribonucleotide-(2'-deoxyribose 5'-phosphate)-2'-deoxyribonucleotide-DNA = a 3'-end 2'-deoxyribonucleotide-(2,3-dehydro-2,3-deoxyribose 5'-phosphate)-DNA + a 5'-end 5'-phospho-2'-deoxyribonucleoside-DNA + H(+)</text>
        <dbReference type="Rhea" id="RHEA:66592"/>
        <dbReference type="Rhea" id="RHEA-COMP:13180"/>
        <dbReference type="Rhea" id="RHEA-COMP:16897"/>
        <dbReference type="Rhea" id="RHEA-COMP:17067"/>
        <dbReference type="ChEBI" id="CHEBI:15378"/>
        <dbReference type="ChEBI" id="CHEBI:136412"/>
        <dbReference type="ChEBI" id="CHEBI:157695"/>
        <dbReference type="ChEBI" id="CHEBI:167181"/>
        <dbReference type="EC" id="4.2.99.18"/>
    </reaction>
</comment>
<dbReference type="PROSITE" id="PS51066">
    <property type="entry name" value="ZF_FPG_2"/>
    <property type="match status" value="1"/>
</dbReference>
<evidence type="ECO:0000256" key="7">
    <source>
        <dbReference type="ARBA" id="ARBA00022771"/>
    </source>
</evidence>
<dbReference type="GO" id="GO:0034039">
    <property type="term" value="F:8-oxo-7,8-dihydroguanine DNA N-glycosylase activity"/>
    <property type="evidence" value="ECO:0007669"/>
    <property type="project" value="TreeGrafter"/>
</dbReference>
<keyword evidence="9" id="KW-0862">Zinc</keyword>
<dbReference type="Gene3D" id="3.20.190.10">
    <property type="entry name" value="MutM-like, N-terminal"/>
    <property type="match status" value="1"/>
</dbReference>
<evidence type="ECO:0000256" key="14">
    <source>
        <dbReference type="ARBA" id="ARBA00023295"/>
    </source>
</evidence>
<protein>
    <submittedName>
        <fullName evidence="18">Unannotated protein</fullName>
    </submittedName>
</protein>
<dbReference type="Pfam" id="PF06827">
    <property type="entry name" value="zf-FPG_IleRS"/>
    <property type="match status" value="1"/>
</dbReference>
<keyword evidence="12" id="KW-0456">Lyase</keyword>
<dbReference type="InterPro" id="IPR015887">
    <property type="entry name" value="DNA_glyclase_Znf_dom_DNA_BS"/>
</dbReference>
<dbReference type="Pfam" id="PF06831">
    <property type="entry name" value="H2TH"/>
    <property type="match status" value="1"/>
</dbReference>
<dbReference type="Pfam" id="PF01149">
    <property type="entry name" value="Fapy_DNA_glyco"/>
    <property type="match status" value="1"/>
</dbReference>
<dbReference type="PANTHER" id="PTHR22993">
    <property type="entry name" value="FORMAMIDOPYRIMIDINE-DNA GLYCOSYLASE"/>
    <property type="match status" value="1"/>
</dbReference>
<dbReference type="CDD" id="cd08966">
    <property type="entry name" value="EcFpg-like_N"/>
    <property type="match status" value="1"/>
</dbReference>
<dbReference type="SUPFAM" id="SSF46946">
    <property type="entry name" value="S13-like H2TH domain"/>
    <property type="match status" value="1"/>
</dbReference>
<dbReference type="FunFam" id="1.10.8.50:FF:000003">
    <property type="entry name" value="Formamidopyrimidine-DNA glycosylase"/>
    <property type="match status" value="1"/>
</dbReference>
<dbReference type="EMBL" id="CAEZTW010000037">
    <property type="protein sequence ID" value="CAB4579154.1"/>
    <property type="molecule type" value="Genomic_DNA"/>
</dbReference>
<dbReference type="HAMAP" id="MF_00103">
    <property type="entry name" value="Fapy_DNA_glycosyl"/>
    <property type="match status" value="1"/>
</dbReference>
<dbReference type="SUPFAM" id="SSF57716">
    <property type="entry name" value="Glucocorticoid receptor-like (DNA-binding domain)"/>
    <property type="match status" value="1"/>
</dbReference>
<dbReference type="SMART" id="SM00898">
    <property type="entry name" value="Fapy_DNA_glyco"/>
    <property type="match status" value="1"/>
</dbReference>
<evidence type="ECO:0000256" key="15">
    <source>
        <dbReference type="ARBA" id="ARBA00044632"/>
    </source>
</evidence>
<organism evidence="18">
    <name type="scientific">freshwater metagenome</name>
    <dbReference type="NCBI Taxonomy" id="449393"/>
    <lineage>
        <taxon>unclassified sequences</taxon>
        <taxon>metagenomes</taxon>
        <taxon>ecological metagenomes</taxon>
    </lineage>
</organism>
<dbReference type="InterPro" id="IPR015886">
    <property type="entry name" value="H2TH_FPG"/>
</dbReference>
<evidence type="ECO:0000256" key="4">
    <source>
        <dbReference type="ARBA" id="ARBA00011245"/>
    </source>
</evidence>
<dbReference type="GO" id="GO:0008270">
    <property type="term" value="F:zinc ion binding"/>
    <property type="evidence" value="ECO:0007669"/>
    <property type="project" value="UniProtKB-KW"/>
</dbReference>
<evidence type="ECO:0000256" key="9">
    <source>
        <dbReference type="ARBA" id="ARBA00022833"/>
    </source>
</evidence>
<dbReference type="GO" id="GO:0140078">
    <property type="term" value="F:class I DNA-(apurinic or apyrimidinic site) endonuclease activity"/>
    <property type="evidence" value="ECO:0007669"/>
    <property type="project" value="UniProtKB-EC"/>
</dbReference>
<dbReference type="NCBIfam" id="TIGR00577">
    <property type="entry name" value="fpg"/>
    <property type="match status" value="1"/>
</dbReference>
<proteinExistence type="inferred from homology"/>
<comment type="similarity">
    <text evidence="3">Belongs to the FPG family.</text>
</comment>
<evidence type="ECO:0000256" key="2">
    <source>
        <dbReference type="ARBA" id="ARBA00001947"/>
    </source>
</evidence>
<dbReference type="InterPro" id="IPR000214">
    <property type="entry name" value="Znf_DNA_glyclase/AP_lyase"/>
</dbReference>
<dbReference type="GO" id="GO:0003684">
    <property type="term" value="F:damaged DNA binding"/>
    <property type="evidence" value="ECO:0007669"/>
    <property type="project" value="InterPro"/>
</dbReference>
<evidence type="ECO:0000256" key="6">
    <source>
        <dbReference type="ARBA" id="ARBA00022763"/>
    </source>
</evidence>
<evidence type="ECO:0000256" key="13">
    <source>
        <dbReference type="ARBA" id="ARBA00023268"/>
    </source>
</evidence>
<sequence length="278" mass="30746">MPELPEVETVRSGLEKYILGKKITNAESFHPRAVKPGSIAPLAAVIGSKIKAVKRRGKFLWLELDRDFALVAHLGMSGQLLVQPASAPLQSHLRAKLTLAGRFKSGSDQIRFIDQRTFGWLCVEEFVGEAPASVAHIAIDPFEENFDLNKVITRIKSKKCAIKPAILNQEIVSGIGNIYADEALWRAKIHPEVVCEDLSEVEIKKVITSAMSVMKSAIKSGGTSFDEQYKNVNGESGYFSRSLKVYGREGEKCSRCGSAIHRIAFANRSSHFCPRCQR</sequence>
<evidence type="ECO:0000259" key="16">
    <source>
        <dbReference type="PROSITE" id="PS51066"/>
    </source>
</evidence>
<feature type="domain" description="FPG-type" evidence="16">
    <location>
        <begin position="244"/>
        <end position="278"/>
    </location>
</feature>
<dbReference type="InterPro" id="IPR020629">
    <property type="entry name" value="FPG_Glyclase"/>
</dbReference>
<keyword evidence="14" id="KW-0326">Glycosidase</keyword>
<dbReference type="SMART" id="SM01232">
    <property type="entry name" value="H2TH"/>
    <property type="match status" value="1"/>
</dbReference>
<accession>A0A6J6EWR7</accession>
<keyword evidence="6" id="KW-0227">DNA damage</keyword>
<dbReference type="PANTHER" id="PTHR22993:SF9">
    <property type="entry name" value="FORMAMIDOPYRIMIDINE-DNA GLYCOSYLASE"/>
    <property type="match status" value="1"/>
</dbReference>
<evidence type="ECO:0000256" key="1">
    <source>
        <dbReference type="ARBA" id="ARBA00001668"/>
    </source>
</evidence>
<evidence type="ECO:0000256" key="11">
    <source>
        <dbReference type="ARBA" id="ARBA00023204"/>
    </source>
</evidence>
<gene>
    <name evidence="18" type="ORF">UFOPK1766_00336</name>
</gene>
<keyword evidence="13" id="KW-0511">Multifunctional enzyme</keyword>
<keyword evidence="11" id="KW-0234">DNA repair</keyword>
<comment type="subunit">
    <text evidence="4">Monomer.</text>
</comment>
<dbReference type="InterPro" id="IPR035937">
    <property type="entry name" value="FPG_N"/>
</dbReference>
<keyword evidence="7" id="KW-0863">Zinc-finger</keyword>
<dbReference type="PROSITE" id="PS51068">
    <property type="entry name" value="FPG_CAT"/>
    <property type="match status" value="1"/>
</dbReference>
<keyword evidence="5" id="KW-0479">Metal-binding</keyword>
<evidence type="ECO:0000256" key="5">
    <source>
        <dbReference type="ARBA" id="ARBA00022723"/>
    </source>
</evidence>
<evidence type="ECO:0000256" key="8">
    <source>
        <dbReference type="ARBA" id="ARBA00022801"/>
    </source>
</evidence>
<evidence type="ECO:0000313" key="18">
    <source>
        <dbReference type="EMBL" id="CAB4579154.1"/>
    </source>
</evidence>
<dbReference type="Gene3D" id="1.10.8.50">
    <property type="match status" value="1"/>
</dbReference>
<dbReference type="InterPro" id="IPR012319">
    <property type="entry name" value="FPG_cat"/>
</dbReference>
<dbReference type="GO" id="GO:0006284">
    <property type="term" value="P:base-excision repair"/>
    <property type="evidence" value="ECO:0007669"/>
    <property type="project" value="InterPro"/>
</dbReference>